<reference evidence="1 2" key="1">
    <citation type="journal article" date="2021" name="Hortic Res">
        <title>High-quality reference genome and annotation aids understanding of berry development for evergreen blueberry (Vaccinium darrowii).</title>
        <authorList>
            <person name="Yu J."/>
            <person name="Hulse-Kemp A.M."/>
            <person name="Babiker E."/>
            <person name="Staton M."/>
        </authorList>
    </citation>
    <scope>NUCLEOTIDE SEQUENCE [LARGE SCALE GENOMIC DNA]</scope>
    <source>
        <strain evidence="2">cv. NJ 8807/NJ 8810</strain>
        <tissue evidence="1">Young leaf</tissue>
    </source>
</reference>
<keyword evidence="2" id="KW-1185">Reference proteome</keyword>
<dbReference type="Proteomes" id="UP000828048">
    <property type="component" value="Chromosome 9"/>
</dbReference>
<protein>
    <submittedName>
        <fullName evidence="1">Uncharacterized protein</fullName>
    </submittedName>
</protein>
<name>A0ACB7ZI62_9ERIC</name>
<accession>A0ACB7ZI62</accession>
<evidence type="ECO:0000313" key="1">
    <source>
        <dbReference type="EMBL" id="KAH7865519.1"/>
    </source>
</evidence>
<sequence>MTPTLDDVEQLLGIPTYGLAVHTDDVRDAKTLLKDLLCVSENEAKNALEEAKGGQAVMFDWLRMYFSELHVSDTDERVTYCSRACLLYVLRCTLLCDKTGSKVNVAPLALLEDVDRVSHYGWAASALAFLYRQLGQASRRDTKQLSGFLALLEAWINEHFSMFNPVVDPDYMEDHPRALRWVSRCESGTLQSYFRKLLDDLGTDQTAGYWSSPDYHSVPHSRRICTTPKMPWACSSDYLGWFRKVSHLRVGRGEGIVRGSITERVDAVLEVVDKALGNDTLQPLELRAALKEIRDILRPTRTLTTYFRRRGQGRGRG</sequence>
<dbReference type="EMBL" id="CM037159">
    <property type="protein sequence ID" value="KAH7865519.1"/>
    <property type="molecule type" value="Genomic_DNA"/>
</dbReference>
<gene>
    <name evidence="1" type="ORF">Vadar_007691</name>
</gene>
<organism evidence="1 2">
    <name type="scientific">Vaccinium darrowii</name>
    <dbReference type="NCBI Taxonomy" id="229202"/>
    <lineage>
        <taxon>Eukaryota</taxon>
        <taxon>Viridiplantae</taxon>
        <taxon>Streptophyta</taxon>
        <taxon>Embryophyta</taxon>
        <taxon>Tracheophyta</taxon>
        <taxon>Spermatophyta</taxon>
        <taxon>Magnoliopsida</taxon>
        <taxon>eudicotyledons</taxon>
        <taxon>Gunneridae</taxon>
        <taxon>Pentapetalae</taxon>
        <taxon>asterids</taxon>
        <taxon>Ericales</taxon>
        <taxon>Ericaceae</taxon>
        <taxon>Vaccinioideae</taxon>
        <taxon>Vaccinieae</taxon>
        <taxon>Vaccinium</taxon>
    </lineage>
</organism>
<comment type="caution">
    <text evidence="1">The sequence shown here is derived from an EMBL/GenBank/DDBJ whole genome shotgun (WGS) entry which is preliminary data.</text>
</comment>
<proteinExistence type="predicted"/>
<evidence type="ECO:0000313" key="2">
    <source>
        <dbReference type="Proteomes" id="UP000828048"/>
    </source>
</evidence>